<feature type="non-terminal residue" evidence="1">
    <location>
        <position position="1"/>
    </location>
</feature>
<feature type="non-terminal residue" evidence="1">
    <location>
        <position position="113"/>
    </location>
</feature>
<dbReference type="SUPFAM" id="SSF51316">
    <property type="entry name" value="Mss4-like"/>
    <property type="match status" value="1"/>
</dbReference>
<evidence type="ECO:0000313" key="1">
    <source>
        <dbReference type="EMBL" id="PSR77043.1"/>
    </source>
</evidence>
<accession>A0A2T2ZUF5</accession>
<dbReference type="InParanoid" id="A0A2T2ZUF5"/>
<reference evidence="1 2" key="1">
    <citation type="journal article" date="2018" name="Mycol. Prog.">
        <title>Coniella lustricola, a new species from submerged detritus.</title>
        <authorList>
            <person name="Raudabaugh D.B."/>
            <person name="Iturriaga T."/>
            <person name="Carver A."/>
            <person name="Mondo S."/>
            <person name="Pangilinan J."/>
            <person name="Lipzen A."/>
            <person name="He G."/>
            <person name="Amirebrahimi M."/>
            <person name="Grigoriev I.V."/>
            <person name="Miller A.N."/>
        </authorList>
    </citation>
    <scope>NUCLEOTIDE SEQUENCE [LARGE SCALE GENOMIC DNA]</scope>
    <source>
        <strain evidence="1 2">B22-T-1</strain>
    </source>
</reference>
<dbReference type="PANTHER" id="PTHR33337">
    <property type="entry name" value="GFA DOMAIN-CONTAINING PROTEIN"/>
    <property type="match status" value="1"/>
</dbReference>
<dbReference type="InterPro" id="IPR011057">
    <property type="entry name" value="Mss4-like_sf"/>
</dbReference>
<dbReference type="AlphaFoldDB" id="A0A2T2ZUF5"/>
<evidence type="ECO:0000313" key="2">
    <source>
        <dbReference type="Proteomes" id="UP000241462"/>
    </source>
</evidence>
<evidence type="ECO:0008006" key="3">
    <source>
        <dbReference type="Google" id="ProtNLM"/>
    </source>
</evidence>
<dbReference type="Proteomes" id="UP000241462">
    <property type="component" value="Unassembled WGS sequence"/>
</dbReference>
<organism evidence="1 2">
    <name type="scientific">Coniella lustricola</name>
    <dbReference type="NCBI Taxonomy" id="2025994"/>
    <lineage>
        <taxon>Eukaryota</taxon>
        <taxon>Fungi</taxon>
        <taxon>Dikarya</taxon>
        <taxon>Ascomycota</taxon>
        <taxon>Pezizomycotina</taxon>
        <taxon>Sordariomycetes</taxon>
        <taxon>Sordariomycetidae</taxon>
        <taxon>Diaporthales</taxon>
        <taxon>Schizoparmaceae</taxon>
        <taxon>Coniella</taxon>
    </lineage>
</organism>
<sequence>AAFQWATIFHKEDLRFLNGAEGLAFYSATLKKPVHSLPCKVYCATCHTPIFDEGRAMIMLFPELLRGIKSPRGREAFKIHDHICWPARLVDEGVFDGDGVKKWRGVDGRSELV</sequence>
<keyword evidence="2" id="KW-1185">Reference proteome</keyword>
<dbReference type="PANTHER" id="PTHR33337:SF40">
    <property type="entry name" value="CENP-V_GFA DOMAIN-CONTAINING PROTEIN-RELATED"/>
    <property type="match status" value="1"/>
</dbReference>
<proteinExistence type="predicted"/>
<dbReference type="STRING" id="2025994.A0A2T2ZUF5"/>
<dbReference type="OrthoDB" id="9970124at2759"/>
<dbReference type="EMBL" id="KZ678677">
    <property type="protein sequence ID" value="PSR77043.1"/>
    <property type="molecule type" value="Genomic_DNA"/>
</dbReference>
<protein>
    <recommendedName>
        <fullName evidence="3">Mss4-like protein</fullName>
    </recommendedName>
</protein>
<name>A0A2T2ZUF5_9PEZI</name>
<gene>
    <name evidence="1" type="ORF">BD289DRAFT_350063</name>
</gene>